<evidence type="ECO:0000256" key="1">
    <source>
        <dbReference type="ARBA" id="ARBA00006817"/>
    </source>
</evidence>
<dbReference type="Pfam" id="PF08327">
    <property type="entry name" value="AHSA1"/>
    <property type="match status" value="1"/>
</dbReference>
<sequence length="156" mass="17747">MADQVTIHSTFVIERNYPQPPERVFAAFAQPARKRRWYAEGDHEIQEFEMEFRVGGTERFSYRFKAGHPIAGSAIANESKFQDIVPEKRIVTTTRMSLNEKPILVAVLTLEFVPSATGTDLVFTNQGTYIDWPDGPGMIEHGWRALFDRLGKELAS</sequence>
<dbReference type="AlphaFoldDB" id="A0AAU7DGY9"/>
<accession>A0AAU7DGY9</accession>
<organism evidence="3">
    <name type="scientific">Telmatobacter sp. DSM 110680</name>
    <dbReference type="NCBI Taxonomy" id="3036704"/>
    <lineage>
        <taxon>Bacteria</taxon>
        <taxon>Pseudomonadati</taxon>
        <taxon>Acidobacteriota</taxon>
        <taxon>Terriglobia</taxon>
        <taxon>Terriglobales</taxon>
        <taxon>Acidobacteriaceae</taxon>
        <taxon>Telmatobacter</taxon>
    </lineage>
</organism>
<evidence type="ECO:0000259" key="2">
    <source>
        <dbReference type="Pfam" id="PF08327"/>
    </source>
</evidence>
<evidence type="ECO:0000313" key="3">
    <source>
        <dbReference type="EMBL" id="XBH16596.1"/>
    </source>
</evidence>
<dbReference type="InterPro" id="IPR023393">
    <property type="entry name" value="START-like_dom_sf"/>
</dbReference>
<dbReference type="InterPro" id="IPR013538">
    <property type="entry name" value="ASHA1/2-like_C"/>
</dbReference>
<dbReference type="SUPFAM" id="SSF55961">
    <property type="entry name" value="Bet v1-like"/>
    <property type="match status" value="1"/>
</dbReference>
<name>A0AAU7DGY9_9BACT</name>
<dbReference type="Gene3D" id="3.30.530.20">
    <property type="match status" value="1"/>
</dbReference>
<comment type="similarity">
    <text evidence="1">Belongs to the AHA1 family.</text>
</comment>
<dbReference type="CDD" id="cd08900">
    <property type="entry name" value="SRPBCC_CalC_Aha1-like_7"/>
    <property type="match status" value="1"/>
</dbReference>
<feature type="domain" description="Activator of Hsp90 ATPase homologue 1/2-like C-terminal" evidence="2">
    <location>
        <begin position="20"/>
        <end position="154"/>
    </location>
</feature>
<gene>
    <name evidence="3" type="ORF">P8935_18720</name>
</gene>
<protein>
    <submittedName>
        <fullName evidence="3">SRPBCC family protein</fullName>
    </submittedName>
</protein>
<dbReference type="EMBL" id="CP121196">
    <property type="protein sequence ID" value="XBH16596.1"/>
    <property type="molecule type" value="Genomic_DNA"/>
</dbReference>
<reference evidence="3" key="1">
    <citation type="submission" date="2023-03" db="EMBL/GenBank/DDBJ databases">
        <title>Edaphobacter sp.</title>
        <authorList>
            <person name="Huber K.J."/>
            <person name="Papendorf J."/>
            <person name="Pilke C."/>
            <person name="Bunk B."/>
            <person name="Sproeer C."/>
            <person name="Pester M."/>
        </authorList>
    </citation>
    <scope>NUCLEOTIDE SEQUENCE</scope>
    <source>
        <strain evidence="3">DSM 110680</strain>
    </source>
</reference>
<dbReference type="RefSeq" id="WP_348261825.1">
    <property type="nucleotide sequence ID" value="NZ_CP121196.1"/>
</dbReference>
<proteinExistence type="inferred from homology"/>